<dbReference type="PANTHER" id="PTHR11908">
    <property type="entry name" value="XANTHINE DEHYDROGENASE"/>
    <property type="match status" value="1"/>
</dbReference>
<dbReference type="EMBL" id="JALPRF010000004">
    <property type="protein sequence ID" value="MCK8494671.1"/>
    <property type="molecule type" value="Genomic_DNA"/>
</dbReference>
<keyword evidence="3" id="KW-1185">Reference proteome</keyword>
<dbReference type="SUPFAM" id="SSF54665">
    <property type="entry name" value="CO dehydrogenase molybdoprotein N-domain-like"/>
    <property type="match status" value="1"/>
</dbReference>
<dbReference type="Pfam" id="PF20256">
    <property type="entry name" value="MoCoBD_2"/>
    <property type="match status" value="1"/>
</dbReference>
<dbReference type="SUPFAM" id="SSF56003">
    <property type="entry name" value="Molybdenum cofactor-binding domain"/>
    <property type="match status" value="1"/>
</dbReference>
<protein>
    <submittedName>
        <fullName evidence="2">Xanthine dehydrogenase family protein molybdopterin-binding subunit</fullName>
    </submittedName>
</protein>
<dbReference type="SMART" id="SM01008">
    <property type="entry name" value="Ald_Xan_dh_C"/>
    <property type="match status" value="1"/>
</dbReference>
<dbReference type="InterPro" id="IPR037165">
    <property type="entry name" value="AldOxase/xan_DH_Mopterin-bd_sf"/>
</dbReference>
<dbReference type="InterPro" id="IPR000674">
    <property type="entry name" value="Ald_Oxase/Xan_DH_a/b"/>
</dbReference>
<comment type="caution">
    <text evidence="2">The sequence shown here is derived from an EMBL/GenBank/DDBJ whole genome shotgun (WGS) entry which is preliminary data.</text>
</comment>
<dbReference type="Gene3D" id="3.30.365.10">
    <property type="entry name" value="Aldehyde oxidase/xanthine dehydrogenase, molybdopterin binding domain"/>
    <property type="match status" value="4"/>
</dbReference>
<dbReference type="Pfam" id="PF02738">
    <property type="entry name" value="MoCoBD_1"/>
    <property type="match status" value="1"/>
</dbReference>
<dbReference type="InterPro" id="IPR016208">
    <property type="entry name" value="Ald_Oxase/xanthine_DH-like"/>
</dbReference>
<name>A0ABT0HR67_9BACT</name>
<reference evidence="2 3" key="1">
    <citation type="submission" date="2022-04" db="EMBL/GenBank/DDBJ databases">
        <title>Spirosoma sp. strain RP8 genome sequencing and assembly.</title>
        <authorList>
            <person name="Jung Y."/>
        </authorList>
    </citation>
    <scope>NUCLEOTIDE SEQUENCE [LARGE SCALE GENOMIC DNA]</scope>
    <source>
        <strain evidence="2 3">RP8</strain>
    </source>
</reference>
<dbReference type="InterPro" id="IPR046867">
    <property type="entry name" value="AldOxase/xan_DH_MoCoBD2"/>
</dbReference>
<dbReference type="RefSeq" id="WP_248479236.1">
    <property type="nucleotide sequence ID" value="NZ_JALPRF010000004.1"/>
</dbReference>
<evidence type="ECO:0000313" key="3">
    <source>
        <dbReference type="Proteomes" id="UP001202180"/>
    </source>
</evidence>
<dbReference type="InterPro" id="IPR036856">
    <property type="entry name" value="Ald_Oxase/Xan_DH_a/b_sf"/>
</dbReference>
<dbReference type="Gene3D" id="3.90.1170.50">
    <property type="entry name" value="Aldehyde oxidase/xanthine dehydrogenase, a/b hammerhead"/>
    <property type="match status" value="1"/>
</dbReference>
<sequence length="740" mass="80602">MDETAFDKVSIGNPLNRVDGQLKVTGGAKYAAEYNLPNVTYGVLVTSTIAKGRITRIDTQAAEKAPGVLAIMTYKNAPKVPGYEAGTDNSQSRVFGQEFRVFYDDRIYFNNQPVALAIADTFERATHAASLVQVHYQEQPHETSTKNNLAKAIKPERPDDYSRGAKDAYKTAPVTIEQTYHTPVHVHNPMEPHAATAVWEGDDKLTVYNKSQGVKLAQKDLMKAFNLKEENIQLHSPFVGGAFGSSSRIWPQEMAAILGAKKIGRPVKVSLKRDQQFNMVGYRPRSIQKVGIGAAADGTLIGITHEAYGLTSSYEQFTERILHPTKSSYRCPNLTATYRLVPLDVSTPCWTRGPGETSGSFALESAMDELAYALTMDPIALRLKNYAEVDPEKNKPWSSKFQKECYERGAERFGWSKRNPLPGSMRSGELLVGQGMSSGIYKSERSPAAARATLKADGTLTIQTGSADTGPGTYTVLNQIASDLTGIASEKIKVELGNSMFPQAPPQFGSHTVISVGSAVHDVCVALKQRLAQLAVNKEGTALYKAAESNLVFEGTTIRLKNGSAHVSYIDVLKQNKLPELEVQQEAKSGPEVEKFSGKSFCANFVEVHVHPATGMVKVTRVVSAVDAGRVMNHKTARSQVLGSVIWGLGMALMEDGVMDHRYGRYMNKDLAEYHVPVCADTPDIDVILIDKPDPIIDPMGAKGLGEIGMIGLAAAIANAVYHATGKRIRELPITPDKLL</sequence>
<gene>
    <name evidence="2" type="ORF">M0L20_22575</name>
</gene>
<accession>A0ABT0HR67</accession>
<evidence type="ECO:0000259" key="1">
    <source>
        <dbReference type="SMART" id="SM01008"/>
    </source>
</evidence>
<dbReference type="InterPro" id="IPR008274">
    <property type="entry name" value="AldOxase/xan_DH_MoCoBD1"/>
</dbReference>
<proteinExistence type="predicted"/>
<dbReference type="PANTHER" id="PTHR11908:SF153">
    <property type="entry name" value="DEHYDROGENASE"/>
    <property type="match status" value="1"/>
</dbReference>
<organism evidence="2 3">
    <name type="scientific">Spirosoma liriopis</name>
    <dbReference type="NCBI Taxonomy" id="2937440"/>
    <lineage>
        <taxon>Bacteria</taxon>
        <taxon>Pseudomonadati</taxon>
        <taxon>Bacteroidota</taxon>
        <taxon>Cytophagia</taxon>
        <taxon>Cytophagales</taxon>
        <taxon>Cytophagaceae</taxon>
        <taxon>Spirosoma</taxon>
    </lineage>
</organism>
<dbReference type="Proteomes" id="UP001202180">
    <property type="component" value="Unassembled WGS sequence"/>
</dbReference>
<dbReference type="Pfam" id="PF01315">
    <property type="entry name" value="Ald_Xan_dh_C"/>
    <property type="match status" value="1"/>
</dbReference>
<evidence type="ECO:0000313" key="2">
    <source>
        <dbReference type="EMBL" id="MCK8494671.1"/>
    </source>
</evidence>
<feature type="domain" description="Aldehyde oxidase/xanthine dehydrogenase a/b hammerhead" evidence="1">
    <location>
        <begin position="25"/>
        <end position="140"/>
    </location>
</feature>